<evidence type="ECO:0000313" key="1">
    <source>
        <dbReference type="EMBL" id="MCI89144.1"/>
    </source>
</evidence>
<reference evidence="1 2" key="1">
    <citation type="journal article" date="2018" name="Front. Plant Sci.">
        <title>Red Clover (Trifolium pratense) and Zigzag Clover (T. medium) - A Picture of Genomic Similarities and Differences.</title>
        <authorList>
            <person name="Dluhosova J."/>
            <person name="Istvanek J."/>
            <person name="Nedelnik J."/>
            <person name="Repkova J."/>
        </authorList>
    </citation>
    <scope>NUCLEOTIDE SEQUENCE [LARGE SCALE GENOMIC DNA]</scope>
    <source>
        <strain evidence="2">cv. 10/8</strain>
        <tissue evidence="1">Leaf</tissue>
    </source>
</reference>
<name>A0A392VL85_9FABA</name>
<dbReference type="EMBL" id="LXQA011211922">
    <property type="protein sequence ID" value="MCI89144.1"/>
    <property type="molecule type" value="Genomic_DNA"/>
</dbReference>
<dbReference type="AlphaFoldDB" id="A0A392VL85"/>
<comment type="caution">
    <text evidence="1">The sequence shown here is derived from an EMBL/GenBank/DDBJ whole genome shotgun (WGS) entry which is preliminary data.</text>
</comment>
<organism evidence="1 2">
    <name type="scientific">Trifolium medium</name>
    <dbReference type="NCBI Taxonomy" id="97028"/>
    <lineage>
        <taxon>Eukaryota</taxon>
        <taxon>Viridiplantae</taxon>
        <taxon>Streptophyta</taxon>
        <taxon>Embryophyta</taxon>
        <taxon>Tracheophyta</taxon>
        <taxon>Spermatophyta</taxon>
        <taxon>Magnoliopsida</taxon>
        <taxon>eudicotyledons</taxon>
        <taxon>Gunneridae</taxon>
        <taxon>Pentapetalae</taxon>
        <taxon>rosids</taxon>
        <taxon>fabids</taxon>
        <taxon>Fabales</taxon>
        <taxon>Fabaceae</taxon>
        <taxon>Papilionoideae</taxon>
        <taxon>50 kb inversion clade</taxon>
        <taxon>NPAAA clade</taxon>
        <taxon>Hologalegina</taxon>
        <taxon>IRL clade</taxon>
        <taxon>Trifolieae</taxon>
        <taxon>Trifolium</taxon>
    </lineage>
</organism>
<keyword evidence="2" id="KW-1185">Reference proteome</keyword>
<protein>
    <submittedName>
        <fullName evidence="1">Uncharacterized protein</fullName>
    </submittedName>
</protein>
<feature type="non-terminal residue" evidence="1">
    <location>
        <position position="18"/>
    </location>
</feature>
<dbReference type="Proteomes" id="UP000265520">
    <property type="component" value="Unassembled WGS sequence"/>
</dbReference>
<proteinExistence type="predicted"/>
<evidence type="ECO:0000313" key="2">
    <source>
        <dbReference type="Proteomes" id="UP000265520"/>
    </source>
</evidence>
<sequence length="18" mass="2079">MLAQQLVLRPGEARPMMH</sequence>
<accession>A0A392VL85</accession>